<dbReference type="EMBL" id="GL349479">
    <property type="protein sequence ID" value="KNC53168.1"/>
    <property type="molecule type" value="Genomic_DNA"/>
</dbReference>
<organism evidence="2 3">
    <name type="scientific">Thecamonas trahens ATCC 50062</name>
    <dbReference type="NCBI Taxonomy" id="461836"/>
    <lineage>
        <taxon>Eukaryota</taxon>
        <taxon>Apusozoa</taxon>
        <taxon>Apusomonadida</taxon>
        <taxon>Apusomonadidae</taxon>
        <taxon>Thecamonas</taxon>
    </lineage>
</organism>
<dbReference type="GeneID" id="25567748"/>
<name>A0A0L0DP28_THETB</name>
<gene>
    <name evidence="2" type="ORF">AMSG_09247</name>
</gene>
<reference evidence="2 3" key="1">
    <citation type="submission" date="2010-05" db="EMBL/GenBank/DDBJ databases">
        <title>The Genome Sequence of Thecamonas trahens ATCC 50062.</title>
        <authorList>
            <consortium name="The Broad Institute Genome Sequencing Platform"/>
            <person name="Russ C."/>
            <person name="Cuomo C."/>
            <person name="Shea T."/>
            <person name="Young S.K."/>
            <person name="Zeng Q."/>
            <person name="Koehrsen M."/>
            <person name="Haas B."/>
            <person name="Borodovsky M."/>
            <person name="Guigo R."/>
            <person name="Alvarado L."/>
            <person name="Berlin A."/>
            <person name="Bochicchio J."/>
            <person name="Borenstein D."/>
            <person name="Chapman S."/>
            <person name="Chen Z."/>
            <person name="Freedman E."/>
            <person name="Gellesch M."/>
            <person name="Goldberg J."/>
            <person name="Griggs A."/>
            <person name="Gujja S."/>
            <person name="Heilman E."/>
            <person name="Heiman D."/>
            <person name="Hepburn T."/>
            <person name="Howarth C."/>
            <person name="Jen D."/>
            <person name="Larson L."/>
            <person name="Mehta T."/>
            <person name="Park D."/>
            <person name="Pearson M."/>
            <person name="Roberts A."/>
            <person name="Saif S."/>
            <person name="Shenoy N."/>
            <person name="Sisk P."/>
            <person name="Stolte C."/>
            <person name="Sykes S."/>
            <person name="Thomson T."/>
            <person name="Walk T."/>
            <person name="White J."/>
            <person name="Yandava C."/>
            <person name="Burger G."/>
            <person name="Gray M.W."/>
            <person name="Holland P.W.H."/>
            <person name="King N."/>
            <person name="Lang F.B.F."/>
            <person name="Roger A.J."/>
            <person name="Ruiz-Trillo I."/>
            <person name="Lander E."/>
            <person name="Nusbaum C."/>
        </authorList>
    </citation>
    <scope>NUCLEOTIDE SEQUENCE [LARGE SCALE GENOMIC DNA]</scope>
    <source>
        <strain evidence="2 3">ATCC 50062</strain>
    </source>
</reference>
<sequence>MDRTGSPAYSPSATLAHPARLARTVAEAMDDKVDTDDFDDDRVGSFDGQGDDDDDGWAAFMDVSGGADRIALRSQRVLDQFWASDVAMASPQSSPSPWWRRLGSGYGYESDDADDVDVELGRNGDRLQMRRVDDGWILVEPVSVEPPDVWSNAALLPPYTRGLVTSFGCDPVLAAMPEYLESVVAAHGTQRSKLKAACAHALTRAELIGVDPPGHALPLPGSDGGDAEWLESLTAPAASPEAAARLSLHSALSEWSRSRLAELTHENAKLAAEAYARCDLRAAHLRMAQALLTYQAAEATAFARLVAATSALAQAAPSGRALIQDELRALLTEHEAAITDLRAQHESQLAALDSGGSAAVRATVLEAQAADIVALRNAHAEEQSARTSACVAAVLTAAATATTPRPLPRLYDPLPEPSTLLPPLERYGLDPLCAAALPAQHAHPACVWELLRDDGLDWQTVEPWPGSTAQ</sequence>
<evidence type="ECO:0000313" key="2">
    <source>
        <dbReference type="EMBL" id="KNC53168.1"/>
    </source>
</evidence>
<dbReference type="AlphaFoldDB" id="A0A0L0DP28"/>
<proteinExistence type="predicted"/>
<dbReference type="Proteomes" id="UP000054408">
    <property type="component" value="Unassembled WGS sequence"/>
</dbReference>
<keyword evidence="3" id="KW-1185">Reference proteome</keyword>
<feature type="region of interest" description="Disordered" evidence="1">
    <location>
        <begin position="32"/>
        <end position="54"/>
    </location>
</feature>
<accession>A0A0L0DP28</accession>
<evidence type="ECO:0000313" key="3">
    <source>
        <dbReference type="Proteomes" id="UP000054408"/>
    </source>
</evidence>
<evidence type="ECO:0000256" key="1">
    <source>
        <dbReference type="SAM" id="MobiDB-lite"/>
    </source>
</evidence>
<protein>
    <submittedName>
        <fullName evidence="2">Uncharacterized protein</fullName>
    </submittedName>
</protein>
<dbReference type="RefSeq" id="XP_013754641.1">
    <property type="nucleotide sequence ID" value="XM_013899187.1"/>
</dbReference>